<dbReference type="SUPFAM" id="SSF51338">
    <property type="entry name" value="Composite domain of metallo-dependent hydrolases"/>
    <property type="match status" value="1"/>
</dbReference>
<reference evidence="2 3" key="2">
    <citation type="journal article" date="2023" name="ChemBioChem">
        <title>Acyltransferase Domain Exchange between Two Independent Type I Polyketide Synthases in the Same Producer Strain of Macrolide Antibiotics.</title>
        <authorList>
            <person name="Kudo F."/>
            <person name="Kishikawa K."/>
            <person name="Tsuboi K."/>
            <person name="Kido T."/>
            <person name="Usui T."/>
            <person name="Hashimoto J."/>
            <person name="Shin-Ya K."/>
            <person name="Miyanaga A."/>
            <person name="Eguchi T."/>
        </authorList>
    </citation>
    <scope>NUCLEOTIDE SEQUENCE [LARGE SCALE GENOMIC DNA]</scope>
    <source>
        <strain evidence="2 3">A-8890</strain>
    </source>
</reference>
<dbReference type="EMBL" id="AP018448">
    <property type="protein sequence ID" value="BBC33316.1"/>
    <property type="molecule type" value="Genomic_DNA"/>
</dbReference>
<proteinExistence type="predicted"/>
<dbReference type="CDD" id="cd01297">
    <property type="entry name" value="D-aminoacylase"/>
    <property type="match status" value="1"/>
</dbReference>
<gene>
    <name evidence="2" type="ORF">SGFS_046100</name>
</gene>
<accession>A0ABN5VMS3</accession>
<dbReference type="PANTHER" id="PTHR11647">
    <property type="entry name" value="HYDRANTOINASE/DIHYDROPYRIMIDINASE FAMILY MEMBER"/>
    <property type="match status" value="1"/>
</dbReference>
<dbReference type="RefSeq" id="WP_286252809.1">
    <property type="nucleotide sequence ID" value="NZ_AP018448.1"/>
</dbReference>
<dbReference type="InterPro" id="IPR023100">
    <property type="entry name" value="D-aminoacylase_insert_dom_sf"/>
</dbReference>
<sequence length="536" mass="57998">MEELVIRDADVVDGSGGPSYRADVVIDGGRIVSIVQEAASAGCQRPSARRELVAEGLVLSPGFVDMHAHSDLALLRDPDHSAKAAQGVTLEVLGQDGLSYAPVDDRTLEEVRRAVTGWNGYGDDLDFDWRSVGEYLDRLDRGIAVNAAYLIPQGTVRALVVGWADREATPRELERMRRLVAEGMEQGAVGMSSGLTYTPGMYAEDAELTELCRVVASYGGYYCPHHRSYGAGALAAYEEMVTLTREAGCPLHLAHATMNFGVNEGRAPELLALLDDALAAGADITLDTYPYTPGCTTLVALLPSWASEGGPDAVLARLADDDTAVRIRHHLEVVGADGCHGVPIEWDTIEISGVADPALGPYVGRTVRESADARGEEPWTTARRLLLDDRLGSTILQHVGHEENVRTIMRHRTHTGGSDGVLQGTKPHPRAYGTFPHYLGRYVRELGVLSLEECVAHLTSRPAARLRLPDRGLVREGYRADLVLFDPATVAAGSTYEAPRTLPTGIPYVLVDGRFVIEDGRRTDVLAGRAVRRTPR</sequence>
<dbReference type="InterPro" id="IPR013108">
    <property type="entry name" value="Amidohydro_3"/>
</dbReference>
<evidence type="ECO:0000313" key="2">
    <source>
        <dbReference type="EMBL" id="BBC33316.1"/>
    </source>
</evidence>
<protein>
    <submittedName>
        <fullName evidence="2">N-acyl-D-amino acid deacylase</fullName>
    </submittedName>
</protein>
<dbReference type="InterPro" id="IPR032466">
    <property type="entry name" value="Metal_Hydrolase"/>
</dbReference>
<dbReference type="SUPFAM" id="SSF51556">
    <property type="entry name" value="Metallo-dependent hydrolases"/>
    <property type="match status" value="1"/>
</dbReference>
<reference evidence="2 3" key="1">
    <citation type="journal article" date="2010" name="ChemBioChem">
        <title>Cloning and characterization of the biosynthetic gene cluster of 16-membered macrolide antibiotic FD-891: involvement of a dual functional cytochrome P450 monooxygenase catalyzing epoxidation and hydroxylation.</title>
        <authorList>
            <person name="Kudo F."/>
            <person name="Motegi A."/>
            <person name="Mizoue K."/>
            <person name="Eguchi T."/>
        </authorList>
    </citation>
    <scope>NUCLEOTIDE SEQUENCE [LARGE SCALE GENOMIC DNA]</scope>
    <source>
        <strain evidence="2 3">A-8890</strain>
    </source>
</reference>
<dbReference type="InterPro" id="IPR050378">
    <property type="entry name" value="Metallo-dep_Hydrolases_sf"/>
</dbReference>
<evidence type="ECO:0000259" key="1">
    <source>
        <dbReference type="Pfam" id="PF07969"/>
    </source>
</evidence>
<name>A0ABN5VMS3_9ACTN</name>
<dbReference type="InterPro" id="IPR011059">
    <property type="entry name" value="Metal-dep_hydrolase_composite"/>
</dbReference>
<organism evidence="2 3">
    <name type="scientific">Streptomyces graminofaciens</name>
    <dbReference type="NCBI Taxonomy" id="68212"/>
    <lineage>
        <taxon>Bacteria</taxon>
        <taxon>Bacillati</taxon>
        <taxon>Actinomycetota</taxon>
        <taxon>Actinomycetes</taxon>
        <taxon>Kitasatosporales</taxon>
        <taxon>Streptomycetaceae</taxon>
        <taxon>Streptomyces</taxon>
    </lineage>
</organism>
<dbReference type="Gene3D" id="3.30.1490.130">
    <property type="entry name" value="D-aminoacylase. Domain 3"/>
    <property type="match status" value="1"/>
</dbReference>
<dbReference type="Pfam" id="PF07969">
    <property type="entry name" value="Amidohydro_3"/>
    <property type="match status" value="1"/>
</dbReference>
<keyword evidence="3" id="KW-1185">Reference proteome</keyword>
<dbReference type="PANTHER" id="PTHR11647:SF1">
    <property type="entry name" value="COLLAPSIN RESPONSE MEDIATOR PROTEIN"/>
    <property type="match status" value="1"/>
</dbReference>
<dbReference type="Gene3D" id="3.20.20.140">
    <property type="entry name" value="Metal-dependent hydrolases"/>
    <property type="match status" value="1"/>
</dbReference>
<feature type="domain" description="Amidohydrolase 3" evidence="1">
    <location>
        <begin position="54"/>
        <end position="517"/>
    </location>
</feature>
<dbReference type="Proteomes" id="UP001321542">
    <property type="component" value="Chromosome"/>
</dbReference>
<dbReference type="Gene3D" id="2.30.40.10">
    <property type="entry name" value="Urease, subunit C, domain 1"/>
    <property type="match status" value="1"/>
</dbReference>
<evidence type="ECO:0000313" key="3">
    <source>
        <dbReference type="Proteomes" id="UP001321542"/>
    </source>
</evidence>